<gene>
    <name evidence="3" type="ORF">OJF2_78190</name>
</gene>
<feature type="region of interest" description="Disordered" evidence="1">
    <location>
        <begin position="70"/>
        <end position="106"/>
    </location>
</feature>
<evidence type="ECO:0000256" key="1">
    <source>
        <dbReference type="SAM" id="MobiDB-lite"/>
    </source>
</evidence>
<evidence type="ECO:0000313" key="3">
    <source>
        <dbReference type="EMBL" id="QEH39205.1"/>
    </source>
</evidence>
<dbReference type="RefSeq" id="WP_148598543.1">
    <property type="nucleotide sequence ID" value="NZ_CP042997.1"/>
</dbReference>
<reference evidence="3 4" key="1">
    <citation type="submission" date="2019-08" db="EMBL/GenBank/DDBJ databases">
        <title>Deep-cultivation of Planctomycetes and their phenomic and genomic characterization uncovers novel biology.</title>
        <authorList>
            <person name="Wiegand S."/>
            <person name="Jogler M."/>
            <person name="Boedeker C."/>
            <person name="Pinto D."/>
            <person name="Vollmers J."/>
            <person name="Rivas-Marin E."/>
            <person name="Kohn T."/>
            <person name="Peeters S.H."/>
            <person name="Heuer A."/>
            <person name="Rast P."/>
            <person name="Oberbeckmann S."/>
            <person name="Bunk B."/>
            <person name="Jeske O."/>
            <person name="Meyerdierks A."/>
            <person name="Storesund J.E."/>
            <person name="Kallscheuer N."/>
            <person name="Luecker S."/>
            <person name="Lage O.M."/>
            <person name="Pohl T."/>
            <person name="Merkel B.J."/>
            <person name="Hornburger P."/>
            <person name="Mueller R.-W."/>
            <person name="Bruemmer F."/>
            <person name="Labrenz M."/>
            <person name="Spormann A.M."/>
            <person name="Op den Camp H."/>
            <person name="Overmann J."/>
            <person name="Amann R."/>
            <person name="Jetten M.S.M."/>
            <person name="Mascher T."/>
            <person name="Medema M.H."/>
            <person name="Devos D.P."/>
            <person name="Kaster A.-K."/>
            <person name="Ovreas L."/>
            <person name="Rohde M."/>
            <person name="Galperin M.Y."/>
            <person name="Jogler C."/>
        </authorList>
    </citation>
    <scope>NUCLEOTIDE SEQUENCE [LARGE SCALE GENOMIC DNA]</scope>
    <source>
        <strain evidence="3 4">OJF2</strain>
    </source>
</reference>
<feature type="signal peptide" evidence="2">
    <location>
        <begin position="1"/>
        <end position="28"/>
    </location>
</feature>
<proteinExistence type="predicted"/>
<feature type="compositionally biased region" description="Low complexity" evidence="1">
    <location>
        <begin position="70"/>
        <end position="83"/>
    </location>
</feature>
<organism evidence="3 4">
    <name type="scientific">Aquisphaera giovannonii</name>
    <dbReference type="NCBI Taxonomy" id="406548"/>
    <lineage>
        <taxon>Bacteria</taxon>
        <taxon>Pseudomonadati</taxon>
        <taxon>Planctomycetota</taxon>
        <taxon>Planctomycetia</taxon>
        <taxon>Isosphaerales</taxon>
        <taxon>Isosphaeraceae</taxon>
        <taxon>Aquisphaera</taxon>
    </lineage>
</organism>
<keyword evidence="4" id="KW-1185">Reference proteome</keyword>
<dbReference type="Proteomes" id="UP000324233">
    <property type="component" value="Chromosome"/>
</dbReference>
<feature type="chain" id="PRO_5022759932" evidence="2">
    <location>
        <begin position="29"/>
        <end position="162"/>
    </location>
</feature>
<evidence type="ECO:0000313" key="4">
    <source>
        <dbReference type="Proteomes" id="UP000324233"/>
    </source>
</evidence>
<evidence type="ECO:0000256" key="2">
    <source>
        <dbReference type="SAM" id="SignalP"/>
    </source>
</evidence>
<accession>A0A5B9WGT0</accession>
<dbReference type="OrthoDB" id="277687at2"/>
<keyword evidence="2" id="KW-0732">Signal</keyword>
<protein>
    <submittedName>
        <fullName evidence="3">Uncharacterized protein</fullName>
    </submittedName>
</protein>
<dbReference type="AlphaFoldDB" id="A0A5B9WGT0"/>
<dbReference type="EMBL" id="CP042997">
    <property type="protein sequence ID" value="QEH39205.1"/>
    <property type="molecule type" value="Genomic_DNA"/>
</dbReference>
<dbReference type="KEGG" id="agv:OJF2_78190"/>
<name>A0A5B9WGT0_9BACT</name>
<sequence length="162" mass="17134" precursor="true">MTRQTLSPQRLKWIFLAISAAATVAASAATPGCGGGEPEFDKSALHTPETLVQEFVQRYKNLPERASARAKAAAAKSEKAIASLPDPDAPSGKSAQKEAAVKSKMAPQAQTLDGLIASLDQRLGEFRGISKADAVKQAVAALEKAPELKPDDRKVVVERLSK</sequence>